<accession>A0A066VJZ7</accession>
<organism evidence="1 2">
    <name type="scientific">Tilletiaria anomala (strain ATCC 24038 / CBS 436.72 / UBC 951)</name>
    <dbReference type="NCBI Taxonomy" id="1037660"/>
    <lineage>
        <taxon>Eukaryota</taxon>
        <taxon>Fungi</taxon>
        <taxon>Dikarya</taxon>
        <taxon>Basidiomycota</taxon>
        <taxon>Ustilaginomycotina</taxon>
        <taxon>Exobasidiomycetes</taxon>
        <taxon>Georgefischeriales</taxon>
        <taxon>Tilletiariaceae</taxon>
        <taxon>Tilletiaria</taxon>
    </lineage>
</organism>
<dbReference type="RefSeq" id="XP_013241842.1">
    <property type="nucleotide sequence ID" value="XM_013386388.1"/>
</dbReference>
<dbReference type="InParanoid" id="A0A066VJZ7"/>
<dbReference type="GeneID" id="25261820"/>
<evidence type="ECO:0000313" key="2">
    <source>
        <dbReference type="Proteomes" id="UP000027361"/>
    </source>
</evidence>
<comment type="caution">
    <text evidence="1">The sequence shown here is derived from an EMBL/GenBank/DDBJ whole genome shotgun (WGS) entry which is preliminary data.</text>
</comment>
<evidence type="ECO:0000313" key="1">
    <source>
        <dbReference type="EMBL" id="KDN41786.1"/>
    </source>
</evidence>
<reference evidence="1 2" key="1">
    <citation type="submission" date="2014-05" db="EMBL/GenBank/DDBJ databases">
        <title>Draft genome sequence of a rare smut relative, Tilletiaria anomala UBC 951.</title>
        <authorList>
            <consortium name="DOE Joint Genome Institute"/>
            <person name="Toome M."/>
            <person name="Kuo A."/>
            <person name="Henrissat B."/>
            <person name="Lipzen A."/>
            <person name="Tritt A."/>
            <person name="Yoshinaga Y."/>
            <person name="Zane M."/>
            <person name="Barry K."/>
            <person name="Grigoriev I.V."/>
            <person name="Spatafora J.W."/>
            <person name="Aimea M.C."/>
        </authorList>
    </citation>
    <scope>NUCLEOTIDE SEQUENCE [LARGE SCALE GENOMIC DNA]</scope>
    <source>
        <strain evidence="1 2">UBC 951</strain>
    </source>
</reference>
<dbReference type="HOGENOM" id="CLU_1817141_0_0_1"/>
<name>A0A066VJZ7_TILAU</name>
<sequence>MTRAVSQQRTFSLLLGLVSFPGSHKRVEKLQNTNLCAVSPRQLFEGSEVFGRSDARVTAFRRPTLPRGLVLPTGAKGERALVVRISVRLAICRLAVALTAHALFVLVDAGHPSRGSGHSLSCVEVRWGKSTHATVWYEGRDN</sequence>
<protein>
    <submittedName>
        <fullName evidence="1">Uncharacterized protein</fullName>
    </submittedName>
</protein>
<gene>
    <name evidence="1" type="ORF">K437DRAFT_170455</name>
</gene>
<dbReference type="Proteomes" id="UP000027361">
    <property type="component" value="Unassembled WGS sequence"/>
</dbReference>
<proteinExistence type="predicted"/>
<dbReference type="AlphaFoldDB" id="A0A066VJZ7"/>
<dbReference type="EMBL" id="JMSN01000076">
    <property type="protein sequence ID" value="KDN41786.1"/>
    <property type="molecule type" value="Genomic_DNA"/>
</dbReference>
<keyword evidence="2" id="KW-1185">Reference proteome</keyword>